<keyword evidence="4" id="KW-0418">Kinase</keyword>
<protein>
    <recommendedName>
        <fullName evidence="6">Protein kinase domain-containing protein</fullName>
    </recommendedName>
</protein>
<dbReference type="SMART" id="SM00220">
    <property type="entry name" value="S_TKc"/>
    <property type="match status" value="1"/>
</dbReference>
<dbReference type="InterPro" id="IPR008271">
    <property type="entry name" value="Ser/Thr_kinase_AS"/>
</dbReference>
<feature type="binding site" evidence="3">
    <location>
        <position position="188"/>
    </location>
    <ligand>
        <name>ATP</name>
        <dbReference type="ChEBI" id="CHEBI:30616"/>
    </ligand>
</feature>
<evidence type="ECO:0000256" key="2">
    <source>
        <dbReference type="ARBA" id="ARBA00022840"/>
    </source>
</evidence>
<evidence type="ECO:0000313" key="8">
    <source>
        <dbReference type="Proteomes" id="UP001558613"/>
    </source>
</evidence>
<evidence type="ECO:0000256" key="5">
    <source>
        <dbReference type="SAM" id="MobiDB-lite"/>
    </source>
</evidence>
<evidence type="ECO:0000256" key="1">
    <source>
        <dbReference type="ARBA" id="ARBA00022741"/>
    </source>
</evidence>
<evidence type="ECO:0000256" key="4">
    <source>
        <dbReference type="RuleBase" id="RU000304"/>
    </source>
</evidence>
<organism evidence="7 8">
    <name type="scientific">Cirrhinus molitorella</name>
    <name type="common">mud carp</name>
    <dbReference type="NCBI Taxonomy" id="172907"/>
    <lineage>
        <taxon>Eukaryota</taxon>
        <taxon>Metazoa</taxon>
        <taxon>Chordata</taxon>
        <taxon>Craniata</taxon>
        <taxon>Vertebrata</taxon>
        <taxon>Euteleostomi</taxon>
        <taxon>Actinopterygii</taxon>
        <taxon>Neopterygii</taxon>
        <taxon>Teleostei</taxon>
        <taxon>Ostariophysi</taxon>
        <taxon>Cypriniformes</taxon>
        <taxon>Cyprinidae</taxon>
        <taxon>Labeoninae</taxon>
        <taxon>Labeonini</taxon>
        <taxon>Cirrhinus</taxon>
    </lineage>
</organism>
<sequence>MRRYSVSAGGAAAAAVALCARTDCLMRPREAARCFNGLVTGGDHEHLVQYLARLKAIQSCQSCYFLWTLDITFSSKPLRCVFTRQTGGMLILEWKTPVPLQGELRELRICGSVTKNSLNNILTAAISSHLPCAAMPLLRDLRKKDDINAVYELKEKLGEGSFSEVRVAQHRCTQKLVAVKCIRKRALKGKESMLENEIAVLRRINHANIVSLEETFETPTKLYLVMTLLTGGELLDRILERGSYTEKDASRVIYQVLEAVKYLHQLGVVHRDLKPENLLYETPLEDSKIVISDFGLSKMEEEGALSTACGTPAYVAPELLQQKTYGKEVDIWAIGVITFILLCGYPPFYDDNDTQLYKLIIKAEYEFDSPYWEDISDSAKDFIVHLLQKDPAKRFNCDQALQHPWISGGAALDKNIHRSVSAQIQKNFAKSQWKRAFNATIVVRHLTKKTHPGEDDEGNHSTSIGSV</sequence>
<accession>A0ABR3N069</accession>
<dbReference type="Proteomes" id="UP001558613">
    <property type="component" value="Unassembled WGS sequence"/>
</dbReference>
<evidence type="ECO:0000313" key="7">
    <source>
        <dbReference type="EMBL" id="KAL1270274.1"/>
    </source>
</evidence>
<comment type="caution">
    <text evidence="7">The sequence shown here is derived from an EMBL/GenBank/DDBJ whole genome shotgun (WGS) entry which is preliminary data.</text>
</comment>
<keyword evidence="4" id="KW-0723">Serine/threonine-protein kinase</keyword>
<keyword evidence="4" id="KW-0808">Transferase</keyword>
<reference evidence="7 8" key="1">
    <citation type="submission" date="2023-09" db="EMBL/GenBank/DDBJ databases">
        <authorList>
            <person name="Wang M."/>
        </authorList>
    </citation>
    <scope>NUCLEOTIDE SEQUENCE [LARGE SCALE GENOMIC DNA]</scope>
    <source>
        <strain evidence="7">GT-2023</strain>
        <tissue evidence="7">Liver</tissue>
    </source>
</reference>
<dbReference type="InterPro" id="IPR017441">
    <property type="entry name" value="Protein_kinase_ATP_BS"/>
</dbReference>
<dbReference type="PROSITE" id="PS00107">
    <property type="entry name" value="PROTEIN_KINASE_ATP"/>
    <property type="match status" value="1"/>
</dbReference>
<evidence type="ECO:0000256" key="3">
    <source>
        <dbReference type="PROSITE-ProRule" id="PRU10141"/>
    </source>
</evidence>
<dbReference type="Pfam" id="PF00069">
    <property type="entry name" value="Pkinase"/>
    <property type="match status" value="1"/>
</dbReference>
<dbReference type="Gene3D" id="1.10.510.10">
    <property type="entry name" value="Transferase(Phosphotransferase) domain 1"/>
    <property type="match status" value="1"/>
</dbReference>
<dbReference type="SUPFAM" id="SSF56112">
    <property type="entry name" value="Protein kinase-like (PK-like)"/>
    <property type="match status" value="1"/>
</dbReference>
<keyword evidence="2 3" id="KW-0067">ATP-binding</keyword>
<dbReference type="PROSITE" id="PS00108">
    <property type="entry name" value="PROTEIN_KINASE_ST"/>
    <property type="match status" value="1"/>
</dbReference>
<dbReference type="EMBL" id="JAYMGO010000008">
    <property type="protein sequence ID" value="KAL1270274.1"/>
    <property type="molecule type" value="Genomic_DNA"/>
</dbReference>
<dbReference type="Gene3D" id="3.30.200.20">
    <property type="entry name" value="Phosphorylase Kinase, domain 1"/>
    <property type="match status" value="1"/>
</dbReference>
<dbReference type="InterPro" id="IPR011009">
    <property type="entry name" value="Kinase-like_dom_sf"/>
</dbReference>
<feature type="region of interest" description="Disordered" evidence="5">
    <location>
        <begin position="448"/>
        <end position="467"/>
    </location>
</feature>
<feature type="domain" description="Protein kinase" evidence="6">
    <location>
        <begin position="151"/>
        <end position="406"/>
    </location>
</feature>
<comment type="similarity">
    <text evidence="4">Belongs to the protein kinase superfamily.</text>
</comment>
<dbReference type="PROSITE" id="PS50011">
    <property type="entry name" value="PROTEIN_KINASE_DOM"/>
    <property type="match status" value="1"/>
</dbReference>
<dbReference type="PANTHER" id="PTHR24347">
    <property type="entry name" value="SERINE/THREONINE-PROTEIN KINASE"/>
    <property type="match status" value="1"/>
</dbReference>
<keyword evidence="8" id="KW-1185">Reference proteome</keyword>
<dbReference type="InterPro" id="IPR000719">
    <property type="entry name" value="Prot_kinase_dom"/>
</dbReference>
<name>A0ABR3N069_9TELE</name>
<gene>
    <name evidence="7" type="ORF">QQF64_032563</name>
</gene>
<keyword evidence="1 3" id="KW-0547">Nucleotide-binding</keyword>
<proteinExistence type="inferred from homology"/>
<evidence type="ECO:0000259" key="6">
    <source>
        <dbReference type="PROSITE" id="PS50011"/>
    </source>
</evidence>